<dbReference type="EMBL" id="JAPDRQ010000270">
    <property type="protein sequence ID" value="KAJ9651243.1"/>
    <property type="molecule type" value="Genomic_DNA"/>
</dbReference>
<keyword evidence="2" id="KW-1185">Reference proteome</keyword>
<proteinExistence type="predicted"/>
<protein>
    <submittedName>
        <fullName evidence="1">Uncharacterized protein</fullName>
    </submittedName>
</protein>
<gene>
    <name evidence="1" type="ORF">H2198_009472</name>
</gene>
<organism evidence="1 2">
    <name type="scientific">Neophaeococcomyces mojaviensis</name>
    <dbReference type="NCBI Taxonomy" id="3383035"/>
    <lineage>
        <taxon>Eukaryota</taxon>
        <taxon>Fungi</taxon>
        <taxon>Dikarya</taxon>
        <taxon>Ascomycota</taxon>
        <taxon>Pezizomycotina</taxon>
        <taxon>Eurotiomycetes</taxon>
        <taxon>Chaetothyriomycetidae</taxon>
        <taxon>Chaetothyriales</taxon>
        <taxon>Chaetothyriales incertae sedis</taxon>
        <taxon>Neophaeococcomyces</taxon>
    </lineage>
</organism>
<evidence type="ECO:0000313" key="1">
    <source>
        <dbReference type="EMBL" id="KAJ9651243.1"/>
    </source>
</evidence>
<accession>A0ACC2ZUC2</accession>
<name>A0ACC2ZUC2_9EURO</name>
<sequence>MASQSSLRQVSRHLQTIRTNTHSSTTRQYSSHSALVSRASLYRTKASRTTTSYLLQQNRSLSLWGSGSSAKPAPTDVPIVEPTNFEPTRTIKASTSTSDGIDASQLQAHTPSPVEPQVIEKIQTSIAEPHLSDPAARVDPQNIEDVPERIGYLKEVCGLDFGWGPSSMVEWTLEHIHIWGGLSWTASAITLGLLIRAVMVPMMISSARETSKMREMQPIIKPLVEQAQAARAKGDSKKALELQREVQVIRKEFDFKIWKAFVPIVIQLPFGFGAWRVLRNAASLPVPGFVTESWLWTSDLSFSDPYFILPAMAGGLIFLTFKTNRKANRSADGVESSQTHFTNLMMKVLPFITVAFMSVQPGAVQLYIVASSSMALATAQAMTNSAFRRMVRLPELPAENSTSGSSSAERQEPVIKPTAGMNTRRHNIHPTIEATSRTVSEAPQLDSNRSVIDKVVDAGKDQWKGVKSNVAGMAESVWTGTKESTELKQKTERSRRYEAQYRKAFEEQRMALNEESKRQGPQPPPSSQSPGGMRRR</sequence>
<evidence type="ECO:0000313" key="2">
    <source>
        <dbReference type="Proteomes" id="UP001172386"/>
    </source>
</evidence>
<dbReference type="Proteomes" id="UP001172386">
    <property type="component" value="Unassembled WGS sequence"/>
</dbReference>
<reference evidence="1" key="1">
    <citation type="submission" date="2022-10" db="EMBL/GenBank/DDBJ databases">
        <title>Culturing micro-colonial fungi from biological soil crusts in the Mojave desert and describing Neophaeococcomyces mojavensis, and introducing the new genera and species Taxawa tesnikishii.</title>
        <authorList>
            <person name="Kurbessoian T."/>
            <person name="Stajich J.E."/>
        </authorList>
    </citation>
    <scope>NUCLEOTIDE SEQUENCE</scope>
    <source>
        <strain evidence="1">JES_112</strain>
    </source>
</reference>
<comment type="caution">
    <text evidence="1">The sequence shown here is derived from an EMBL/GenBank/DDBJ whole genome shotgun (WGS) entry which is preliminary data.</text>
</comment>